<reference evidence="1 2" key="1">
    <citation type="journal article" date="2012" name="BMC Genomics">
        <title>Genome of Epinotia aporema granulovirus (EpapGV), a polyorganotropic fast killing betabaculovirus with a novel thymidylate kinase gene.</title>
        <authorList>
            <person name="Ferrelli M.L."/>
            <person name="Salvador R."/>
            <person name="Biedma M.E."/>
            <person name="Berretta M.F."/>
            <person name="Haase S."/>
            <person name="Sciocco-Cap A."/>
            <person name="Ghiringhelli P.D."/>
            <person name="Romanowski V."/>
        </authorList>
    </citation>
    <scope>NUCLEOTIDE SEQUENCE [LARGE SCALE GENOMIC DNA]</scope>
</reference>
<dbReference type="OrthoDB" id="24146at10239"/>
<dbReference type="KEGG" id="vg:13842619"/>
<dbReference type="GO" id="GO:0008061">
    <property type="term" value="F:chitin binding"/>
    <property type="evidence" value="ECO:0007669"/>
    <property type="project" value="InterPro"/>
</dbReference>
<proteinExistence type="predicted"/>
<evidence type="ECO:0000313" key="1">
    <source>
        <dbReference type="EMBL" id="AER41499.1"/>
    </source>
</evidence>
<evidence type="ECO:0008006" key="3">
    <source>
        <dbReference type="Google" id="ProtNLM"/>
    </source>
</evidence>
<sequence length="152" mass="17626">MSVALFFFILYSMIAIVFLLQQSTTPPLEDIDDGPPDVADENDCRKYYNRFGWHMQCPVYSRFDDNARKCRNQFLVDCGNRFNVMDSIEEICATQNEKSNFPVLDCREWAYCDSTDIFIQKCNPDATGVTHYDIESRVCMSQHEVDCGSRIN</sequence>
<dbReference type="GeneID" id="13842619"/>
<dbReference type="InterPro" id="IPR036508">
    <property type="entry name" value="Chitin-bd_dom_sf"/>
</dbReference>
<keyword evidence="2" id="KW-1185">Reference proteome</keyword>
<evidence type="ECO:0000313" key="2">
    <source>
        <dbReference type="Proteomes" id="UP000201571"/>
    </source>
</evidence>
<dbReference type="RefSeq" id="YP_006908581.1">
    <property type="nucleotide sequence ID" value="NC_018875.1"/>
</dbReference>
<organism evidence="1 2">
    <name type="scientific">Epinotia aporema granulovirus</name>
    <dbReference type="NCBI Taxonomy" id="166056"/>
    <lineage>
        <taxon>Viruses</taxon>
        <taxon>Viruses incertae sedis</taxon>
        <taxon>Naldaviricetes</taxon>
        <taxon>Lefavirales</taxon>
        <taxon>Baculoviridae</taxon>
        <taxon>Betabaculovirus</taxon>
        <taxon>Betabaculovirus epaporemae</taxon>
    </lineage>
</organism>
<protein>
    <recommendedName>
        <fullName evidence="3">Chitin-binding type-2 domain-containing protein</fullName>
    </recommendedName>
</protein>
<dbReference type="SUPFAM" id="SSF57625">
    <property type="entry name" value="Invertebrate chitin-binding proteins"/>
    <property type="match status" value="2"/>
</dbReference>
<accession>K4ER64</accession>
<dbReference type="Proteomes" id="UP000201571">
    <property type="component" value="Segment"/>
</dbReference>
<name>K4ER64_9BBAC</name>
<dbReference type="EMBL" id="JN408834">
    <property type="protein sequence ID" value="AER41499.1"/>
    <property type="molecule type" value="Genomic_DNA"/>
</dbReference>